<proteinExistence type="predicted"/>
<dbReference type="Pfam" id="PF00936">
    <property type="entry name" value="BMC"/>
    <property type="match status" value="1"/>
</dbReference>
<dbReference type="RefSeq" id="WP_206663771.1">
    <property type="nucleotide sequence ID" value="NZ_QFGA01000002.1"/>
</dbReference>
<protein>
    <submittedName>
        <fullName evidence="4">Propanediol utilization protein PduU</fullName>
    </submittedName>
</protein>
<keyword evidence="5" id="KW-1185">Reference proteome</keyword>
<dbReference type="Gene3D" id="3.30.70.1710">
    <property type="match status" value="1"/>
</dbReference>
<dbReference type="InterPro" id="IPR009307">
    <property type="entry name" value="EutS/PduU/CutR"/>
</dbReference>
<comment type="subcellular location">
    <subcellularLocation>
        <location evidence="1">Bacterial microcompartment</location>
    </subcellularLocation>
</comment>
<dbReference type="PANTHER" id="PTHR40449:SF2">
    <property type="entry name" value="BACTERIAL MICROCOMPARTMENT SHELL PROTEIN EUTS"/>
    <property type="match status" value="1"/>
</dbReference>
<reference evidence="4 5" key="1">
    <citation type="journal article" date="2018" name="Environ. Microbiol.">
        <title>Novel energy conservation strategies and behaviour of Pelotomaculum schinkii driving syntrophic propionate catabolism.</title>
        <authorList>
            <person name="Hidalgo-Ahumada C.A.P."/>
            <person name="Nobu M.K."/>
            <person name="Narihiro T."/>
            <person name="Tamaki H."/>
            <person name="Liu W.T."/>
            <person name="Kamagata Y."/>
            <person name="Stams A.J.M."/>
            <person name="Imachi H."/>
            <person name="Sousa D.Z."/>
        </authorList>
    </citation>
    <scope>NUCLEOTIDE SEQUENCE [LARGE SCALE GENOMIC DNA]</scope>
    <source>
        <strain evidence="4 5">HH</strain>
    </source>
</reference>
<dbReference type="SMART" id="SM00877">
    <property type="entry name" value="BMC"/>
    <property type="match status" value="1"/>
</dbReference>
<feature type="domain" description="Bacterial microcompartment" evidence="3">
    <location>
        <begin position="40"/>
        <end position="112"/>
    </location>
</feature>
<dbReference type="GO" id="GO:0031469">
    <property type="term" value="C:bacterial microcompartment"/>
    <property type="evidence" value="ECO:0007669"/>
    <property type="project" value="UniProtKB-SubCell"/>
</dbReference>
<dbReference type="AlphaFoldDB" id="A0A4Y7R9N0"/>
<evidence type="ECO:0000256" key="1">
    <source>
        <dbReference type="ARBA" id="ARBA00024322"/>
    </source>
</evidence>
<keyword evidence="2" id="KW-1283">Bacterial microcompartment</keyword>
<evidence type="ECO:0000313" key="5">
    <source>
        <dbReference type="Proteomes" id="UP000298324"/>
    </source>
</evidence>
<evidence type="ECO:0000256" key="2">
    <source>
        <dbReference type="ARBA" id="ARBA00024446"/>
    </source>
</evidence>
<evidence type="ECO:0000313" key="4">
    <source>
        <dbReference type="EMBL" id="TEB05419.1"/>
    </source>
</evidence>
<dbReference type="SUPFAM" id="SSF143414">
    <property type="entry name" value="CcmK-like"/>
    <property type="match status" value="1"/>
</dbReference>
<comment type="caution">
    <text evidence="4">The sequence shown here is derived from an EMBL/GenBank/DDBJ whole genome shotgun (WGS) entry which is preliminary data.</text>
</comment>
<name>A0A4Y7R9N0_9FIRM</name>
<dbReference type="PANTHER" id="PTHR40449">
    <property type="entry name" value="ETHANOLAMINE UTILIZATION PROTEIN EUTS"/>
    <property type="match status" value="1"/>
</dbReference>
<accession>A0A4Y7R9N0</accession>
<dbReference type="EMBL" id="QFGA01000002">
    <property type="protein sequence ID" value="TEB05419.1"/>
    <property type="molecule type" value="Genomic_DNA"/>
</dbReference>
<dbReference type="Proteomes" id="UP000298324">
    <property type="component" value="Unassembled WGS sequence"/>
</dbReference>
<sequence>MVDDKFRIISEDVPGREVSLCHLIANPDIKLTEMLGLQKTAFAILSVTPSEVAYIAADRITKMAPVELVFADRYLGTLMVAGQVSALETVLEETVSFLHITLGIEIVPITRS</sequence>
<dbReference type="InterPro" id="IPR000249">
    <property type="entry name" value="BMC_dom"/>
</dbReference>
<gene>
    <name evidence="4" type="primary">pduU_1</name>
    <name evidence="4" type="ORF">Psch_02460</name>
</gene>
<evidence type="ECO:0000259" key="3">
    <source>
        <dbReference type="SMART" id="SM00877"/>
    </source>
</evidence>
<dbReference type="InterPro" id="IPR037233">
    <property type="entry name" value="CcmK-like_sf"/>
</dbReference>
<organism evidence="4 5">
    <name type="scientific">Pelotomaculum schinkii</name>
    <dbReference type="NCBI Taxonomy" id="78350"/>
    <lineage>
        <taxon>Bacteria</taxon>
        <taxon>Bacillati</taxon>
        <taxon>Bacillota</taxon>
        <taxon>Clostridia</taxon>
        <taxon>Eubacteriales</taxon>
        <taxon>Desulfotomaculaceae</taxon>
        <taxon>Pelotomaculum</taxon>
    </lineage>
</organism>